<dbReference type="SUPFAM" id="SSF53756">
    <property type="entry name" value="UDP-Glycosyltransferase/glycogen phosphorylase"/>
    <property type="match status" value="1"/>
</dbReference>
<dbReference type="Gene3D" id="3.40.50.2000">
    <property type="entry name" value="Glycogen Phosphorylase B"/>
    <property type="match status" value="1"/>
</dbReference>
<comment type="function">
    <text evidence="7">Involved in lipopolysaccharide (LPS) biosynthesis. Catalyzes the transfer of 3-deoxy-D-manno-octulosonate (Kdo) residue(s) from CMP-Kdo to lipid IV(A), the tetraacyldisaccharide-1,4'-bisphosphate precursor of lipid A.</text>
</comment>
<comment type="similarity">
    <text evidence="7">Belongs to the glycosyltransferase group 1 family.</text>
</comment>
<keyword evidence="4 7" id="KW-0808">Transferase</keyword>
<dbReference type="InterPro" id="IPR038107">
    <property type="entry name" value="Glycos_transf_N_sf"/>
</dbReference>
<dbReference type="PANTHER" id="PTHR42755:SF1">
    <property type="entry name" value="3-DEOXY-D-MANNO-OCTULOSONIC ACID TRANSFERASE, MITOCHONDRIAL-RELATED"/>
    <property type="match status" value="1"/>
</dbReference>
<dbReference type="GO" id="GO:0043842">
    <property type="term" value="F:Kdo transferase activity"/>
    <property type="evidence" value="ECO:0007669"/>
    <property type="project" value="UniProtKB-EC"/>
</dbReference>
<comment type="pathway">
    <text evidence="1 7">Bacterial outer membrane biogenesis; LPS core biosynthesis.</text>
</comment>
<keyword evidence="7" id="KW-0472">Membrane</keyword>
<comment type="subcellular location">
    <subcellularLocation>
        <location evidence="7">Cell membrane</location>
    </subcellularLocation>
</comment>
<evidence type="ECO:0000256" key="7">
    <source>
        <dbReference type="RuleBase" id="RU365103"/>
    </source>
</evidence>
<keyword evidence="9" id="KW-0328">Glycosyltransferase</keyword>
<comment type="caution">
    <text evidence="9">The sequence shown here is derived from an EMBL/GenBank/DDBJ whole genome shotgun (WGS) entry which is preliminary data.</text>
</comment>
<keyword evidence="7" id="KW-1003">Cell membrane</keyword>
<evidence type="ECO:0000313" key="9">
    <source>
        <dbReference type="EMBL" id="MDR7307974.1"/>
    </source>
</evidence>
<dbReference type="EC" id="2.4.99.12" evidence="2 7"/>
<evidence type="ECO:0000256" key="6">
    <source>
        <dbReference type="ARBA" id="ARBA00049183"/>
    </source>
</evidence>
<dbReference type="Pfam" id="PF04413">
    <property type="entry name" value="Glycos_transf_N"/>
    <property type="match status" value="1"/>
</dbReference>
<keyword evidence="7" id="KW-0448">Lipopolysaccharide biosynthesis</keyword>
<accession>A0ABU1ZQZ6</accession>
<evidence type="ECO:0000259" key="8">
    <source>
        <dbReference type="Pfam" id="PF04413"/>
    </source>
</evidence>
<dbReference type="RefSeq" id="WP_310344657.1">
    <property type="nucleotide sequence ID" value="NZ_JAVDXO010000008.1"/>
</dbReference>
<name>A0ABU1ZQZ6_9BURK</name>
<reference evidence="9 10" key="1">
    <citation type="submission" date="2023-07" db="EMBL/GenBank/DDBJ databases">
        <title>Sorghum-associated microbial communities from plants grown in Nebraska, USA.</title>
        <authorList>
            <person name="Schachtman D."/>
        </authorList>
    </citation>
    <scope>NUCLEOTIDE SEQUENCE [LARGE SCALE GENOMIC DNA]</scope>
    <source>
        <strain evidence="9 10">BE308</strain>
    </source>
</reference>
<dbReference type="PANTHER" id="PTHR42755">
    <property type="entry name" value="3-DEOXY-MANNO-OCTULOSONATE CYTIDYLYLTRANSFERASE"/>
    <property type="match status" value="1"/>
</dbReference>
<organism evidence="9 10">
    <name type="scientific">Rhodoferax saidenbachensis</name>
    <dbReference type="NCBI Taxonomy" id="1484693"/>
    <lineage>
        <taxon>Bacteria</taxon>
        <taxon>Pseudomonadati</taxon>
        <taxon>Pseudomonadota</taxon>
        <taxon>Betaproteobacteria</taxon>
        <taxon>Burkholderiales</taxon>
        <taxon>Comamonadaceae</taxon>
        <taxon>Rhodoferax</taxon>
    </lineage>
</organism>
<dbReference type="InterPro" id="IPR007507">
    <property type="entry name" value="Glycos_transf_N"/>
</dbReference>
<sequence>MMRAIYSCATWLMQPLVRRKLRRRAVAEPLYGEQMDERFGHYTQPAPTGEGPLVWLHAVSLGETRAAVALLKELRLALPGMRLLLTHGTATGREAGRSLLQPGDVQVWQPWDTLGAVHRFLAYFRPQIGLLMETELWPNLVAESARAGVPLCLVNARLSEKSLRQALRLAWLARPTYRALHAVWAQSLADADRLQQLGAPVRGVFGNFKFDATPNAALLAQGLAWRAAAAYPVLMFASSREGEEAMLLEVLKRNRPLAPVKYAPTAPETIASGVQWLIVPRHPQRFDDVAALFTAAGYTVARRSQWGDTPVVADVWLGDSLGEMALYFGLAQAALLGGSFARLGGQNLIEAAACGVPVFMGPHTYNFAEAAQLAAEAGAAFACADLAQALDRATAMLHDDAALAQAQQAALGLGAAHRGAALRTAQAVAAVLTLSS</sequence>
<dbReference type="Gene3D" id="3.40.50.11720">
    <property type="entry name" value="3-Deoxy-D-manno-octulosonic-acid transferase, N-terminal domain"/>
    <property type="match status" value="1"/>
</dbReference>
<proteinExistence type="inferred from homology"/>
<evidence type="ECO:0000313" key="10">
    <source>
        <dbReference type="Proteomes" id="UP001268089"/>
    </source>
</evidence>
<evidence type="ECO:0000256" key="4">
    <source>
        <dbReference type="ARBA" id="ARBA00022679"/>
    </source>
</evidence>
<evidence type="ECO:0000256" key="1">
    <source>
        <dbReference type="ARBA" id="ARBA00004713"/>
    </source>
</evidence>
<feature type="domain" description="3-deoxy-D-manno-octulosonic-acid transferase N-terminal" evidence="8">
    <location>
        <begin position="34"/>
        <end position="212"/>
    </location>
</feature>
<keyword evidence="10" id="KW-1185">Reference proteome</keyword>
<protein>
    <recommendedName>
        <fullName evidence="3 7">3-deoxy-D-manno-octulosonic acid transferase</fullName>
        <shortName evidence="7">Kdo transferase</shortName>
        <ecNumber evidence="2 7">2.4.99.12</ecNumber>
    </recommendedName>
    <alternativeName>
        <fullName evidence="5 7">Lipid IV(A) 3-deoxy-D-manno-octulosonic acid transferase</fullName>
    </alternativeName>
</protein>
<comment type="catalytic activity">
    <reaction evidence="6 7">
        <text>lipid IVA (E. coli) + CMP-3-deoxy-beta-D-manno-octulosonate = alpha-Kdo-(2-&gt;6)-lipid IVA (E. coli) + CMP + H(+)</text>
        <dbReference type="Rhea" id="RHEA:28066"/>
        <dbReference type="ChEBI" id="CHEBI:15378"/>
        <dbReference type="ChEBI" id="CHEBI:58603"/>
        <dbReference type="ChEBI" id="CHEBI:60364"/>
        <dbReference type="ChEBI" id="CHEBI:60377"/>
        <dbReference type="ChEBI" id="CHEBI:85987"/>
        <dbReference type="EC" id="2.4.99.12"/>
    </reaction>
</comment>
<evidence type="ECO:0000256" key="5">
    <source>
        <dbReference type="ARBA" id="ARBA00031445"/>
    </source>
</evidence>
<dbReference type="Proteomes" id="UP001268089">
    <property type="component" value="Unassembled WGS sequence"/>
</dbReference>
<evidence type="ECO:0000256" key="3">
    <source>
        <dbReference type="ARBA" id="ARBA00019077"/>
    </source>
</evidence>
<evidence type="ECO:0000256" key="2">
    <source>
        <dbReference type="ARBA" id="ARBA00012621"/>
    </source>
</evidence>
<dbReference type="InterPro" id="IPR039901">
    <property type="entry name" value="Kdotransferase"/>
</dbReference>
<gene>
    <name evidence="9" type="ORF">J2X15_003279</name>
</gene>
<dbReference type="EMBL" id="JAVDXO010000008">
    <property type="protein sequence ID" value="MDR7307974.1"/>
    <property type="molecule type" value="Genomic_DNA"/>
</dbReference>